<dbReference type="InterPro" id="IPR002347">
    <property type="entry name" value="SDR_fam"/>
</dbReference>
<dbReference type="PANTHER" id="PTHR24321:SF8">
    <property type="entry name" value="ESTRADIOL 17-BETA-DEHYDROGENASE 8-RELATED"/>
    <property type="match status" value="1"/>
</dbReference>
<evidence type="ECO:0000256" key="4">
    <source>
        <dbReference type="ARBA" id="ARBA00023027"/>
    </source>
</evidence>
<dbReference type="PRINTS" id="PR00080">
    <property type="entry name" value="SDRFAMILY"/>
</dbReference>
<dbReference type="Gene3D" id="3.40.50.720">
    <property type="entry name" value="NAD(P)-binding Rossmann-like Domain"/>
    <property type="match status" value="1"/>
</dbReference>
<evidence type="ECO:0000256" key="3">
    <source>
        <dbReference type="ARBA" id="ARBA00023002"/>
    </source>
</evidence>
<dbReference type="SUPFAM" id="SSF51735">
    <property type="entry name" value="NAD(P)-binding Rossmann-fold domains"/>
    <property type="match status" value="1"/>
</dbReference>
<dbReference type="Pfam" id="PF00106">
    <property type="entry name" value="adh_short"/>
    <property type="match status" value="1"/>
</dbReference>
<dbReference type="GO" id="GO:0016491">
    <property type="term" value="F:oxidoreductase activity"/>
    <property type="evidence" value="ECO:0007669"/>
    <property type="project" value="UniProtKB-KW"/>
</dbReference>
<dbReference type="PROSITE" id="PS00061">
    <property type="entry name" value="ADH_SHORT"/>
    <property type="match status" value="1"/>
</dbReference>
<evidence type="ECO:0000256" key="2">
    <source>
        <dbReference type="ARBA" id="ARBA00022857"/>
    </source>
</evidence>
<evidence type="ECO:0000256" key="1">
    <source>
        <dbReference type="ARBA" id="ARBA00006484"/>
    </source>
</evidence>
<dbReference type="InterPro" id="IPR020904">
    <property type="entry name" value="Sc_DH/Rdtase_CS"/>
</dbReference>
<gene>
    <name evidence="7" type="ORF">PoMZ_10650</name>
</gene>
<evidence type="ECO:0000259" key="6">
    <source>
        <dbReference type="SMART" id="SM00822"/>
    </source>
</evidence>
<keyword evidence="4" id="KW-0520">NAD</keyword>
<dbReference type="SMART" id="SM00822">
    <property type="entry name" value="PKS_KR"/>
    <property type="match status" value="1"/>
</dbReference>
<comment type="similarity">
    <text evidence="1 5">Belongs to the short-chain dehydrogenases/reductases (SDR) family.</text>
</comment>
<proteinExistence type="inferred from homology"/>
<keyword evidence="3" id="KW-0560">Oxidoreductase</keyword>
<dbReference type="InterPro" id="IPR036291">
    <property type="entry name" value="NAD(P)-bd_dom_sf"/>
</dbReference>
<feature type="domain" description="Ketoreductase" evidence="6">
    <location>
        <begin position="12"/>
        <end position="210"/>
    </location>
</feature>
<dbReference type="AlphaFoldDB" id="A0A4P7MY13"/>
<dbReference type="EMBL" id="CP034204">
    <property type="protein sequence ID" value="QBZ54938.1"/>
    <property type="molecule type" value="Genomic_DNA"/>
</dbReference>
<keyword evidence="2" id="KW-0521">NADP</keyword>
<dbReference type="PANTHER" id="PTHR24321">
    <property type="entry name" value="DEHYDROGENASES, SHORT CHAIN"/>
    <property type="match status" value="1"/>
</dbReference>
<evidence type="ECO:0000313" key="8">
    <source>
        <dbReference type="Proteomes" id="UP000294847"/>
    </source>
</evidence>
<dbReference type="FunFam" id="3.40.50.720:FF:000084">
    <property type="entry name" value="Short-chain dehydrogenase reductase"/>
    <property type="match status" value="1"/>
</dbReference>
<evidence type="ECO:0000256" key="5">
    <source>
        <dbReference type="RuleBase" id="RU000363"/>
    </source>
</evidence>
<dbReference type="Proteomes" id="UP000294847">
    <property type="component" value="Chromosome 1"/>
</dbReference>
<protein>
    <recommendedName>
        <fullName evidence="6">Ketoreductase domain-containing protein</fullName>
    </recommendedName>
</protein>
<name>A0A4P7MY13_PYROR</name>
<sequence>MASPLEINMAGRVFAITGGASGIGLATAELLARHGAAAIWIADMQTSVFETVQKHLSDLNKDTEVHLEKVDVSDSAQVEQWVERIIAKSGVLHGAVNSAGISYPFDSLFQEEPVILREGSELWRRVVNINLEGTVHCTRAQVRAMLKMEKGSNPAIVNVSSAAAINHHVGAVAYAASKASVSHFTTAMGNDLAAHGLRVNAVLPGAVYTPMLESSLGLKAPEKTDNPTAAPRCIYPVDVARAIVWLLSENSLCVNGVNLPVGGLQP</sequence>
<dbReference type="CDD" id="cd05233">
    <property type="entry name" value="SDR_c"/>
    <property type="match status" value="1"/>
</dbReference>
<reference evidence="7 8" key="1">
    <citation type="journal article" date="2019" name="Mol. Biol. Evol.">
        <title>Blast fungal genomes show frequent chromosomal changes, gene gains and losses, and effector gene turnover.</title>
        <authorList>
            <person name="Gomez Luciano L.B."/>
            <person name="Jason Tsai I."/>
            <person name="Chuma I."/>
            <person name="Tosa Y."/>
            <person name="Chen Y.H."/>
            <person name="Li J.Y."/>
            <person name="Li M.Y."/>
            <person name="Jade Lu M.Y."/>
            <person name="Nakayashiki H."/>
            <person name="Li W.H."/>
        </authorList>
    </citation>
    <scope>NUCLEOTIDE SEQUENCE [LARGE SCALE GENOMIC DNA]</scope>
    <source>
        <strain evidence="7">MZ5-1-6</strain>
    </source>
</reference>
<accession>A0A4P7MY13</accession>
<organism evidence="7 8">
    <name type="scientific">Pyricularia oryzae</name>
    <name type="common">Rice blast fungus</name>
    <name type="synonym">Magnaporthe oryzae</name>
    <dbReference type="NCBI Taxonomy" id="318829"/>
    <lineage>
        <taxon>Eukaryota</taxon>
        <taxon>Fungi</taxon>
        <taxon>Dikarya</taxon>
        <taxon>Ascomycota</taxon>
        <taxon>Pezizomycotina</taxon>
        <taxon>Sordariomycetes</taxon>
        <taxon>Sordariomycetidae</taxon>
        <taxon>Magnaporthales</taxon>
        <taxon>Pyriculariaceae</taxon>
        <taxon>Pyricularia</taxon>
    </lineage>
</organism>
<dbReference type="InterPro" id="IPR057326">
    <property type="entry name" value="KR_dom"/>
</dbReference>
<evidence type="ECO:0000313" key="7">
    <source>
        <dbReference type="EMBL" id="QBZ54938.1"/>
    </source>
</evidence>
<dbReference type="PRINTS" id="PR00081">
    <property type="entry name" value="GDHRDH"/>
</dbReference>